<protein>
    <submittedName>
        <fullName evidence="3">M56 family metallopeptidase</fullName>
    </submittedName>
</protein>
<proteinExistence type="predicted"/>
<dbReference type="InterPro" id="IPR008756">
    <property type="entry name" value="Peptidase_M56"/>
</dbReference>
<comment type="caution">
    <text evidence="3">The sequence shown here is derived from an EMBL/GenBank/DDBJ whole genome shotgun (WGS) entry which is preliminary data.</text>
</comment>
<dbReference type="PANTHER" id="PTHR34978">
    <property type="entry name" value="POSSIBLE SENSOR-TRANSDUCER PROTEIN BLAR"/>
    <property type="match status" value="1"/>
</dbReference>
<evidence type="ECO:0000256" key="1">
    <source>
        <dbReference type="SAM" id="Phobius"/>
    </source>
</evidence>
<dbReference type="EMBL" id="JACRTE010000006">
    <property type="protein sequence ID" value="MBC8596590.1"/>
    <property type="molecule type" value="Genomic_DNA"/>
</dbReference>
<keyword evidence="1" id="KW-0472">Membrane</keyword>
<evidence type="ECO:0000259" key="2">
    <source>
        <dbReference type="Pfam" id="PF05569"/>
    </source>
</evidence>
<accession>A0A926FE49</accession>
<feature type="transmembrane region" description="Helical" evidence="1">
    <location>
        <begin position="307"/>
        <end position="330"/>
    </location>
</feature>
<dbReference type="AlphaFoldDB" id="A0A926FE49"/>
<dbReference type="Pfam" id="PF05569">
    <property type="entry name" value="Peptidase_M56"/>
    <property type="match status" value="1"/>
</dbReference>
<sequence length="461" mass="51997">MISQVFKAILITSLAGSVLAGVICLFRPITKKHFSYLWHYYIWLCVLAVMLIPVRFSAVTVRMPNTLSQAVQTVQTNGIGQTGAIGNAVQTGAVQMRIFDKTAVIWDEIIYAHINILAYLWLAGALFLILLNIARYISLNVKIRRQTEDVILPEISEYTDRKINVRVWENVSSPFMTGIVNPTLVLPKKELSREQLCNILHHEMTHFKRHDILYKWFAEFVACVHWFNPVARYVSKQIAAECEISCDMAVTKNMSDSEEMSYINTILSLLPTGRLTGLPLTTQMTGSKKVLKRRFIMIKNKKKTSKTAVIISVVAAVAILITAVYASGILSNFAKDNGNFAEKPSQYDKASPEYTAEQFFYLFSDGDFENMKRYCTQSCIDGFFGDDYVFGMNKATLKNITAVDNPAEKGFTNGEWVALAEVTMTPDDKSVFDPNQTETSFYLILKQQDGKYLIDEFASGL</sequence>
<dbReference type="RefSeq" id="WP_262432046.1">
    <property type="nucleotide sequence ID" value="NZ_JACRTE010000006.1"/>
</dbReference>
<gene>
    <name evidence="3" type="ORF">H8706_06865</name>
</gene>
<feature type="domain" description="Peptidase M56" evidence="2">
    <location>
        <begin position="9"/>
        <end position="298"/>
    </location>
</feature>
<name>A0A926FE49_9FIRM</name>
<dbReference type="PANTHER" id="PTHR34978:SF3">
    <property type="entry name" value="SLR0241 PROTEIN"/>
    <property type="match status" value="1"/>
</dbReference>
<dbReference type="CDD" id="cd07341">
    <property type="entry name" value="M56_BlaR1_MecR1_like"/>
    <property type="match status" value="1"/>
</dbReference>
<keyword evidence="1" id="KW-0812">Transmembrane</keyword>
<dbReference type="InterPro" id="IPR052173">
    <property type="entry name" value="Beta-lactam_resp_regulator"/>
</dbReference>
<keyword evidence="1" id="KW-1133">Transmembrane helix</keyword>
<feature type="transmembrane region" description="Helical" evidence="1">
    <location>
        <begin position="6"/>
        <end position="26"/>
    </location>
</feature>
<organism evidence="3 4">
    <name type="scientific">Qingrenia yutianensis</name>
    <dbReference type="NCBI Taxonomy" id="2763676"/>
    <lineage>
        <taxon>Bacteria</taxon>
        <taxon>Bacillati</taxon>
        <taxon>Bacillota</taxon>
        <taxon>Clostridia</taxon>
        <taxon>Eubacteriales</taxon>
        <taxon>Oscillospiraceae</taxon>
        <taxon>Qingrenia</taxon>
    </lineage>
</organism>
<feature type="transmembrane region" description="Helical" evidence="1">
    <location>
        <begin position="116"/>
        <end position="137"/>
    </location>
</feature>
<evidence type="ECO:0000313" key="3">
    <source>
        <dbReference type="EMBL" id="MBC8596590.1"/>
    </source>
</evidence>
<feature type="transmembrane region" description="Helical" evidence="1">
    <location>
        <begin position="38"/>
        <end position="58"/>
    </location>
</feature>
<dbReference type="Proteomes" id="UP000647416">
    <property type="component" value="Unassembled WGS sequence"/>
</dbReference>
<evidence type="ECO:0000313" key="4">
    <source>
        <dbReference type="Proteomes" id="UP000647416"/>
    </source>
</evidence>
<reference evidence="3" key="1">
    <citation type="submission" date="2020-08" db="EMBL/GenBank/DDBJ databases">
        <title>Genome public.</title>
        <authorList>
            <person name="Liu C."/>
            <person name="Sun Q."/>
        </authorList>
    </citation>
    <scope>NUCLEOTIDE SEQUENCE</scope>
    <source>
        <strain evidence="3">NSJ-50</strain>
    </source>
</reference>
<keyword evidence="4" id="KW-1185">Reference proteome</keyword>